<name>A0A379TUC7_SALDZ</name>
<organism evidence="1 2">
    <name type="scientific">Salmonella diarizonae</name>
    <dbReference type="NCBI Taxonomy" id="59204"/>
    <lineage>
        <taxon>Bacteria</taxon>
        <taxon>Pseudomonadati</taxon>
        <taxon>Pseudomonadota</taxon>
        <taxon>Gammaproteobacteria</taxon>
        <taxon>Enterobacterales</taxon>
        <taxon>Enterobacteriaceae</taxon>
        <taxon>Salmonella</taxon>
    </lineage>
</organism>
<dbReference type="SUPFAM" id="SSF52540">
    <property type="entry name" value="P-loop containing nucleoside triphosphate hydrolases"/>
    <property type="match status" value="1"/>
</dbReference>
<protein>
    <submittedName>
        <fullName evidence="1">Nucleoside triphosphate hydrolase domain-containing protein</fullName>
    </submittedName>
</protein>
<dbReference type="InterPro" id="IPR027417">
    <property type="entry name" value="P-loop_NTPase"/>
</dbReference>
<evidence type="ECO:0000313" key="1">
    <source>
        <dbReference type="EMBL" id="SUG53934.1"/>
    </source>
</evidence>
<accession>A0A379TUC7</accession>
<evidence type="ECO:0000313" key="2">
    <source>
        <dbReference type="Proteomes" id="UP000254633"/>
    </source>
</evidence>
<dbReference type="AlphaFoldDB" id="A0A379TUC7"/>
<dbReference type="EMBL" id="UGXH01000003">
    <property type="protein sequence ID" value="SUG53934.1"/>
    <property type="molecule type" value="Genomic_DNA"/>
</dbReference>
<proteinExistence type="predicted"/>
<dbReference type="Gene3D" id="3.40.50.300">
    <property type="entry name" value="P-loop containing nucleotide triphosphate hydrolases"/>
    <property type="match status" value="1"/>
</dbReference>
<gene>
    <name evidence="1" type="ORF">NCTC10060_01002</name>
</gene>
<reference evidence="1 2" key="1">
    <citation type="submission" date="2018-06" db="EMBL/GenBank/DDBJ databases">
        <authorList>
            <consortium name="Pathogen Informatics"/>
            <person name="Doyle S."/>
        </authorList>
    </citation>
    <scope>NUCLEOTIDE SEQUENCE [LARGE SCALE GENOMIC DNA]</scope>
    <source>
        <strain evidence="1 2">NCTC10060</strain>
    </source>
</reference>
<keyword evidence="1" id="KW-0378">Hydrolase</keyword>
<sequence>MIVEGNWLLRDDDRWRALAEFCDFSLFIRAPAETLRARLIGRKLAGGLSQAEAETFYERTDGPNVRRVLESSLPADLMLEMTPTGEYRMARP</sequence>
<dbReference type="Proteomes" id="UP000254633">
    <property type="component" value="Unassembled WGS sequence"/>
</dbReference>
<dbReference type="GO" id="GO:0016787">
    <property type="term" value="F:hydrolase activity"/>
    <property type="evidence" value="ECO:0007669"/>
    <property type="project" value="UniProtKB-KW"/>
</dbReference>